<evidence type="ECO:0000313" key="3">
    <source>
        <dbReference type="Proteomes" id="UP001159363"/>
    </source>
</evidence>
<evidence type="ECO:0000256" key="1">
    <source>
        <dbReference type="SAM" id="MobiDB-lite"/>
    </source>
</evidence>
<reference evidence="2 3" key="1">
    <citation type="submission" date="2023-02" db="EMBL/GenBank/DDBJ databases">
        <title>LHISI_Scaffold_Assembly.</title>
        <authorList>
            <person name="Stuart O.P."/>
            <person name="Cleave R."/>
            <person name="Magrath M.J.L."/>
            <person name="Mikheyev A.S."/>
        </authorList>
    </citation>
    <scope>NUCLEOTIDE SEQUENCE [LARGE SCALE GENOMIC DNA]</scope>
    <source>
        <strain evidence="2">Daus_M_001</strain>
        <tissue evidence="2">Leg muscle</tissue>
    </source>
</reference>
<evidence type="ECO:0000313" key="2">
    <source>
        <dbReference type="EMBL" id="KAJ8888432.1"/>
    </source>
</evidence>
<gene>
    <name evidence="2" type="ORF">PR048_007922</name>
</gene>
<proteinExistence type="predicted"/>
<accession>A0ABQ9HVM2</accession>
<dbReference type="Proteomes" id="UP001159363">
    <property type="component" value="Chromosome 3"/>
</dbReference>
<sequence>MSCHFSKQPVNRGPGKYADSFRDGDRLRECVHLCSFRNEQDCGFLDTSWKFLRRIPGGLGRENYYHRTSLPHNLYTKDCVHNTRRETCVGQQELSTSRRQIRYQSRGGGGSSDQHHVNITDVEIGRRLHYRIPGRRAYPGHESLFQFTDRSSSGMCRASRCRPESTARMIVCSDGQHQGRSQGGLIWGLLPSSLTPRLSSIVRKSARELSFGIKINALAYHSRELCCPEIFSYDQNSRRLSRLPSPPHRRMRAANSRSCSRRSRVADRKRRLRNASPCKHDPAQKVLHTSSRTEGGDDQKIRALAANSVHSSRRWVRLQPRLRYRGPCVMAPPLFSRAYRRFHPEQDYAGPATREGKGAEVLLDSGVDNVSRAACRQGWPKFGASSASSTSFTGNKLATILYKASRRPPVAQSVGELPNWSAKYSGFESRAVVVQWLDRSPTYLGETGSILARVACENRAGRYRSSVRFLADIQFPQPPHSGAAAYSPRFALVGSQDLDVGIGKFREFDDLRRLDSPVLWILEPHLCVHWLLTHAWHLWDSQGVALQGRYWLRNVQGGICLCHELQHTPPTRGEPGSIPGRFTADFRNLKSVRTMPLVGGLSRGSPVSPNLSFRCFPILTSLHPHRLPRPRCSEPTKSLPSPLPPIHASAKMASQTINMSECYSLISARVTLPIKNRSQHAVGYTQNKATAATFHFCKLIYSVTRLTNASTVSEPTKNAHFFTSCETFVSRRSRRCDRPVYDP</sequence>
<name>A0ABQ9HVM2_9NEOP</name>
<dbReference type="EMBL" id="JARBHB010000003">
    <property type="protein sequence ID" value="KAJ8888432.1"/>
    <property type="molecule type" value="Genomic_DNA"/>
</dbReference>
<comment type="caution">
    <text evidence="2">The sequence shown here is derived from an EMBL/GenBank/DDBJ whole genome shotgun (WGS) entry which is preliminary data.</text>
</comment>
<organism evidence="2 3">
    <name type="scientific">Dryococelus australis</name>
    <dbReference type="NCBI Taxonomy" id="614101"/>
    <lineage>
        <taxon>Eukaryota</taxon>
        <taxon>Metazoa</taxon>
        <taxon>Ecdysozoa</taxon>
        <taxon>Arthropoda</taxon>
        <taxon>Hexapoda</taxon>
        <taxon>Insecta</taxon>
        <taxon>Pterygota</taxon>
        <taxon>Neoptera</taxon>
        <taxon>Polyneoptera</taxon>
        <taxon>Phasmatodea</taxon>
        <taxon>Verophasmatodea</taxon>
        <taxon>Anareolatae</taxon>
        <taxon>Phasmatidae</taxon>
        <taxon>Eurycanthinae</taxon>
        <taxon>Dryococelus</taxon>
    </lineage>
</organism>
<feature type="compositionally biased region" description="Basic residues" evidence="1">
    <location>
        <begin position="259"/>
        <end position="273"/>
    </location>
</feature>
<keyword evidence="3" id="KW-1185">Reference proteome</keyword>
<protein>
    <submittedName>
        <fullName evidence="2">Uncharacterized protein</fullName>
    </submittedName>
</protein>
<feature type="region of interest" description="Disordered" evidence="1">
    <location>
        <begin position="239"/>
        <end position="298"/>
    </location>
</feature>